<gene>
    <name evidence="1" type="ORF">QLQ22_10945</name>
</gene>
<evidence type="ECO:0000313" key="2">
    <source>
        <dbReference type="Proteomes" id="UP001226091"/>
    </source>
</evidence>
<accession>A0ACD4RH23</accession>
<evidence type="ECO:0000313" key="1">
    <source>
        <dbReference type="EMBL" id="WHZ59811.1"/>
    </source>
</evidence>
<dbReference type="Proteomes" id="UP001226091">
    <property type="component" value="Chromosome"/>
</dbReference>
<name>A0ACD4RH23_9BACI</name>
<proteinExistence type="predicted"/>
<dbReference type="EMBL" id="CP126116">
    <property type="protein sequence ID" value="WHZ59811.1"/>
    <property type="molecule type" value="Genomic_DNA"/>
</dbReference>
<sequence length="79" mass="8760">MPAFRRNSIVYGKILEKSGDLAVIQIGDSKLKAMIDSSLPSSGTNWFEVKSSKEGNSVLLKMLSKADYPEVPSMHRNLF</sequence>
<reference evidence="2" key="1">
    <citation type="journal article" date="2025" name="Aquaculture">
        <title>Assessment of the bioflocculant production and safety properties of Metabacillus hrfriensis sp. nov. based on phenotypic and whole-genome sequencing analysis.</title>
        <authorList>
            <person name="Zhang R."/>
            <person name="Zhao Z."/>
            <person name="Luo L."/>
            <person name="Wang S."/>
            <person name="Guo K."/>
            <person name="Xu W."/>
        </authorList>
    </citation>
    <scope>NUCLEOTIDE SEQUENCE [LARGE SCALE GENOMIC DNA]</scope>
    <source>
        <strain evidence="2">CT-WN-B3</strain>
    </source>
</reference>
<keyword evidence="2" id="KW-1185">Reference proteome</keyword>
<organism evidence="1 2">
    <name type="scientific">Metabacillus hrfriensis</name>
    <dbReference type="NCBI Taxonomy" id="3048891"/>
    <lineage>
        <taxon>Bacteria</taxon>
        <taxon>Bacillati</taxon>
        <taxon>Bacillota</taxon>
        <taxon>Bacilli</taxon>
        <taxon>Bacillales</taxon>
        <taxon>Bacillaceae</taxon>
        <taxon>Metabacillus</taxon>
    </lineage>
</organism>
<protein>
    <submittedName>
        <fullName evidence="1">Uncharacterized protein</fullName>
    </submittedName>
</protein>